<dbReference type="Gene3D" id="1.20.1270.170">
    <property type="match status" value="1"/>
</dbReference>
<dbReference type="AlphaFoldDB" id="A0A1H2KXH4"/>
<dbReference type="Pfam" id="PF01636">
    <property type="entry name" value="APH"/>
    <property type="match status" value="1"/>
</dbReference>
<dbReference type="Gene3D" id="3.30.200.70">
    <property type="match status" value="1"/>
</dbReference>
<proteinExistence type="inferred from homology"/>
<evidence type="ECO:0000259" key="2">
    <source>
        <dbReference type="Pfam" id="PF01636"/>
    </source>
</evidence>
<dbReference type="Gene3D" id="1.10.510.10">
    <property type="entry name" value="Transferase(Phosphotransferase) domain 1"/>
    <property type="match status" value="1"/>
</dbReference>
<dbReference type="InterPro" id="IPR002575">
    <property type="entry name" value="Aminoglycoside_PTrfase"/>
</dbReference>
<evidence type="ECO:0000313" key="4">
    <source>
        <dbReference type="Proteomes" id="UP000183180"/>
    </source>
</evidence>
<sequence>MPGLPPDHRAFALEALPRYGFATSASLRLLSLSENATYLAEDAARQLVLRVHRPGYHPIEAIRSELRWMAALGTETPVSTPTPVAAVDGAEVVGVTVDGRTLLIDAVTVIPGCTAEESPAVIDFATIGSITAHLHEHSTRWRAPADFVRFTWDVDAILGPHARWGQWREARGLSSEDCADIDRAVRVITDRLAEFGTGPDRFGLVHADLRLANLMVDPSSDLPAITVIDFDDCGWSWHLTDLGSAVSWIEDKTETENLIDEWLRGYTAVRPLPDDHLALIPTFVLLRRIHLTAWVASHSDADAALGIADDFVPGTASLARRYLDDPSWLRRVTARTSAA</sequence>
<dbReference type="STRING" id="158898.SAMN04488548_1343963"/>
<dbReference type="SUPFAM" id="SSF56112">
    <property type="entry name" value="Protein kinase-like (PK-like)"/>
    <property type="match status" value="1"/>
</dbReference>
<dbReference type="EMBL" id="FNLM01000034">
    <property type="protein sequence ID" value="SDU73433.1"/>
    <property type="molecule type" value="Genomic_DNA"/>
</dbReference>
<dbReference type="InterPro" id="IPR050249">
    <property type="entry name" value="Pseudomonas-type_ThrB"/>
</dbReference>
<feature type="domain" description="Aminoglycoside phosphotransferase" evidence="2">
    <location>
        <begin position="33"/>
        <end position="270"/>
    </location>
</feature>
<dbReference type="PANTHER" id="PTHR21064">
    <property type="entry name" value="AMINOGLYCOSIDE PHOSPHOTRANSFERASE DOMAIN-CONTAINING PROTEIN-RELATED"/>
    <property type="match status" value="1"/>
</dbReference>
<gene>
    <name evidence="3" type="ORF">SAMN04488548_1343963</name>
</gene>
<keyword evidence="3" id="KW-0418">Kinase</keyword>
<dbReference type="Proteomes" id="UP000183180">
    <property type="component" value="Unassembled WGS sequence"/>
</dbReference>
<protein>
    <submittedName>
        <fullName evidence="3">Ser/Thr protein kinase RdoA involved in Cpx stress response, MazF antagonist</fullName>
    </submittedName>
</protein>
<evidence type="ECO:0000256" key="1">
    <source>
        <dbReference type="ARBA" id="ARBA00038240"/>
    </source>
</evidence>
<dbReference type="InterPro" id="IPR011009">
    <property type="entry name" value="Kinase-like_dom_sf"/>
</dbReference>
<comment type="similarity">
    <text evidence="1">Belongs to the pseudomonas-type ThrB family.</text>
</comment>
<evidence type="ECO:0000313" key="3">
    <source>
        <dbReference type="EMBL" id="SDU73433.1"/>
    </source>
</evidence>
<organism evidence="3 4">
    <name type="scientific">Gordonia westfalica</name>
    <dbReference type="NCBI Taxonomy" id="158898"/>
    <lineage>
        <taxon>Bacteria</taxon>
        <taxon>Bacillati</taxon>
        <taxon>Actinomycetota</taxon>
        <taxon>Actinomycetes</taxon>
        <taxon>Mycobacteriales</taxon>
        <taxon>Gordoniaceae</taxon>
        <taxon>Gordonia</taxon>
    </lineage>
</organism>
<dbReference type="GO" id="GO:0009088">
    <property type="term" value="P:threonine biosynthetic process"/>
    <property type="evidence" value="ECO:0007669"/>
    <property type="project" value="TreeGrafter"/>
</dbReference>
<accession>A0A1H2KXH4</accession>
<dbReference type="RefSeq" id="WP_074852464.1">
    <property type="nucleotide sequence ID" value="NZ_FNLM01000034.1"/>
</dbReference>
<dbReference type="PANTHER" id="PTHR21064:SF6">
    <property type="entry name" value="AMINOGLYCOSIDE PHOSPHOTRANSFERASE DOMAIN-CONTAINING PROTEIN"/>
    <property type="match status" value="1"/>
</dbReference>
<dbReference type="GO" id="GO:0004413">
    <property type="term" value="F:homoserine kinase activity"/>
    <property type="evidence" value="ECO:0007669"/>
    <property type="project" value="TreeGrafter"/>
</dbReference>
<keyword evidence="3" id="KW-0808">Transferase</keyword>
<dbReference type="OrthoDB" id="241498at2"/>
<name>A0A1H2KXH4_9ACTN</name>
<reference evidence="3 4" key="1">
    <citation type="submission" date="2016-10" db="EMBL/GenBank/DDBJ databases">
        <authorList>
            <person name="de Groot N.N."/>
        </authorList>
    </citation>
    <scope>NUCLEOTIDE SEQUENCE [LARGE SCALE GENOMIC DNA]</scope>
    <source>
        <strain evidence="3 4">DSM 44215</strain>
    </source>
</reference>